<accession>A0ABR2K442</accession>
<evidence type="ECO:0000313" key="3">
    <source>
        <dbReference type="Proteomes" id="UP001470230"/>
    </source>
</evidence>
<proteinExistence type="predicted"/>
<sequence length="716" mass="79946">MNNHLNLQITPPKQEFNSPVPSYKSTHTSQSSLLDSPIAQLLGFGTSSSQNINFPPLPSPINNNQNLTGNIASSSPAVYFNSQPTFSETKDSNDNKLDENKNFSNRLHNFQPPPLLLPNQKILKPDFIESPRTNDQEDDFIGDFEYYPGESASFNFKLNSLENSINDSNTFRYSNVNSSPSPKTSTFERSYATVNIDNKIQNNFNDNEKTVINQSNSSSPFTKSGINRTSNKNLINLNLVTSSKLKPYMSSPFAVQNTVSSPCSTFVNTGNSNAGKLDTKSIVFNDITTPSPKTPSFIFDTNIEGDDVDANTHKSEEMLDSPISDIIKNESTSFISDSRNNNGNNAPGLKSLFTNASRSMLKLENDISSLKSALTEVHDRYARKYKDEKEKYRKDIISMIERHREELKSISEIDDDIQFNYNRPIIHVTSKRSSRTRNKNRNSNRRIRHDDLYDDTCDSHSSFTQKNAIKQYKQTNIDADIIKLGTNTTKVLKCIGSSPPSVNRKESHFFTSPLKISRISGHPMLHSQPESILHVRVHIPNKKDLLINDPKIKSLLMRQREEIISLNEESSLRFASISEEAANAEKQINDRITELSAAKSNKNNLTLVANSDASSSSSSAPSVFYIDDSDGPKDEFSMLSTITPTNSPNLPSKYSSSSSSLSTSSFSSSNSKMKQAQEPDSNNNQKKNKQSLIPLGGKTRNASQRLLRHYSTTNST</sequence>
<reference evidence="2 3" key="1">
    <citation type="submission" date="2024-04" db="EMBL/GenBank/DDBJ databases">
        <title>Tritrichomonas musculus Genome.</title>
        <authorList>
            <person name="Alves-Ferreira E."/>
            <person name="Grigg M."/>
            <person name="Lorenzi H."/>
            <person name="Galac M."/>
        </authorList>
    </citation>
    <scope>NUCLEOTIDE SEQUENCE [LARGE SCALE GENOMIC DNA]</scope>
    <source>
        <strain evidence="2 3">EAF2021</strain>
    </source>
</reference>
<feature type="compositionally biased region" description="Low complexity" evidence="1">
    <location>
        <begin position="647"/>
        <end position="672"/>
    </location>
</feature>
<comment type="caution">
    <text evidence="2">The sequence shown here is derived from an EMBL/GenBank/DDBJ whole genome shotgun (WGS) entry which is preliminary data.</text>
</comment>
<feature type="region of interest" description="Disordered" evidence="1">
    <location>
        <begin position="1"/>
        <end position="29"/>
    </location>
</feature>
<feature type="region of interest" description="Disordered" evidence="1">
    <location>
        <begin position="430"/>
        <end position="451"/>
    </location>
</feature>
<feature type="region of interest" description="Disordered" evidence="1">
    <location>
        <begin position="635"/>
        <end position="716"/>
    </location>
</feature>
<gene>
    <name evidence="2" type="ORF">M9Y10_041316</name>
</gene>
<dbReference type="EMBL" id="JAPFFF010000007">
    <property type="protein sequence ID" value="KAK8885859.1"/>
    <property type="molecule type" value="Genomic_DNA"/>
</dbReference>
<name>A0ABR2K442_9EUKA</name>
<feature type="compositionally biased region" description="Basic residues" evidence="1">
    <location>
        <begin position="430"/>
        <end position="447"/>
    </location>
</feature>
<keyword evidence="3" id="KW-1185">Reference proteome</keyword>
<protein>
    <submittedName>
        <fullName evidence="2">Uncharacterized protein</fullName>
    </submittedName>
</protein>
<evidence type="ECO:0000313" key="2">
    <source>
        <dbReference type="EMBL" id="KAK8885859.1"/>
    </source>
</evidence>
<organism evidence="2 3">
    <name type="scientific">Tritrichomonas musculus</name>
    <dbReference type="NCBI Taxonomy" id="1915356"/>
    <lineage>
        <taxon>Eukaryota</taxon>
        <taxon>Metamonada</taxon>
        <taxon>Parabasalia</taxon>
        <taxon>Tritrichomonadida</taxon>
        <taxon>Tritrichomonadidae</taxon>
        <taxon>Tritrichomonas</taxon>
    </lineage>
</organism>
<feature type="compositionally biased region" description="Polar residues" evidence="1">
    <location>
        <begin position="700"/>
        <end position="716"/>
    </location>
</feature>
<evidence type="ECO:0000256" key="1">
    <source>
        <dbReference type="SAM" id="MobiDB-lite"/>
    </source>
</evidence>
<dbReference type="Proteomes" id="UP001470230">
    <property type="component" value="Unassembled WGS sequence"/>
</dbReference>